<comment type="caution">
    <text evidence="2">The sequence shown here is derived from an EMBL/GenBank/DDBJ whole genome shotgun (WGS) entry which is preliminary data.</text>
</comment>
<dbReference type="AlphaFoldDB" id="A0A096PAE8"/>
<reference evidence="2 3" key="2">
    <citation type="journal article" date="2014" name="BMC Genomics">
        <title>An improved genome of the model marine alga Ostreococcus tauri unfolds by assessing Illumina de novo assemblies.</title>
        <authorList>
            <person name="Blanc-Mathieu R."/>
            <person name="Verhelst B."/>
            <person name="Derelle E."/>
            <person name="Rombauts S."/>
            <person name="Bouget F.Y."/>
            <person name="Carre I."/>
            <person name="Chateau A."/>
            <person name="Eyre-Walker A."/>
            <person name="Grimsley N."/>
            <person name="Moreau H."/>
            <person name="Piegu B."/>
            <person name="Rivals E."/>
            <person name="Schackwitz W."/>
            <person name="Van de Peer Y."/>
            <person name="Piganeau G."/>
        </authorList>
    </citation>
    <scope>NUCLEOTIDE SEQUENCE [LARGE SCALE GENOMIC DNA]</scope>
    <source>
        <strain evidence="3">OTTH 0595 / CCAP 157/2 / RCC745</strain>
    </source>
</reference>
<evidence type="ECO:0000313" key="3">
    <source>
        <dbReference type="Proteomes" id="UP000009170"/>
    </source>
</evidence>
<name>A0A096PAE8_OSTTA</name>
<dbReference type="KEGG" id="ota:OT_ostta15g00810"/>
<dbReference type="EMBL" id="CAID01000015">
    <property type="protein sequence ID" value="CEG01709.1"/>
    <property type="molecule type" value="Genomic_DNA"/>
</dbReference>
<feature type="region of interest" description="Disordered" evidence="1">
    <location>
        <begin position="272"/>
        <end position="294"/>
    </location>
</feature>
<gene>
    <name evidence="2" type="ORF">OT_ostta15g00810</name>
</gene>
<reference evidence="3" key="1">
    <citation type="journal article" date="2006" name="Proc. Natl. Acad. Sci. U.S.A.">
        <title>Genome analysis of the smallest free-living eukaryote Ostreococcus tauri unveils many unique features.</title>
        <authorList>
            <person name="Derelle E."/>
            <person name="Ferraz C."/>
            <person name="Rombauts S."/>
            <person name="Rouze P."/>
            <person name="Worden A.Z."/>
            <person name="Robbens S."/>
            <person name="Partensky F."/>
            <person name="Degroeve S."/>
            <person name="Echeynie S."/>
            <person name="Cooke R."/>
            <person name="Saeys Y."/>
            <person name="Wuyts J."/>
            <person name="Jabbari K."/>
            <person name="Bowler C."/>
            <person name="Panaud O."/>
            <person name="Piegu B."/>
            <person name="Ball S.G."/>
            <person name="Ral J.-P."/>
            <person name="Bouget F.-Y."/>
            <person name="Piganeau G."/>
            <person name="De Baets B."/>
            <person name="Picard A."/>
            <person name="Delseny M."/>
            <person name="Demaille J."/>
            <person name="Van de Peer Y."/>
            <person name="Moreau H."/>
        </authorList>
    </citation>
    <scope>NUCLEOTIDE SEQUENCE [LARGE SCALE GENOMIC DNA]</scope>
    <source>
        <strain evidence="3">OTTH 0595 / CCAP 157/2 / RCC745</strain>
    </source>
</reference>
<organism evidence="2 3">
    <name type="scientific">Ostreococcus tauri</name>
    <name type="common">Marine green alga</name>
    <dbReference type="NCBI Taxonomy" id="70448"/>
    <lineage>
        <taxon>Eukaryota</taxon>
        <taxon>Viridiplantae</taxon>
        <taxon>Chlorophyta</taxon>
        <taxon>Mamiellophyceae</taxon>
        <taxon>Mamiellales</taxon>
        <taxon>Bathycoccaceae</taxon>
        <taxon>Ostreococcus</taxon>
    </lineage>
</organism>
<evidence type="ECO:0000256" key="1">
    <source>
        <dbReference type="SAM" id="MobiDB-lite"/>
    </source>
</evidence>
<evidence type="ECO:0000313" key="2">
    <source>
        <dbReference type="EMBL" id="CEG01709.1"/>
    </source>
</evidence>
<sequence length="353" mass="40122">MARTKCTTRDHREWRAHRSGPMDVAVYVFRGGWSTVAPRTRRRARMRVIYVTREELSTLERAPTSLRDLYEYESRVRDVEAGDASAASAASVPEGLPTLAANFTEAELRKYQQACAKLKSASKYRRFRTALSIGETNAKKALGFVHLVADAKRAEVEKDAYLTVARFIATAKHEVRSSKDFTGELPDVPEETRGRIMKLIDECGFTGSLRSAFELDFVRAKLCIVGAKGQKLYINVLRREDRTDAVFCPSFAVAKAFAKLVGLDALARDHARRKGDERRDRFHPPTEPDIYRPMDRRPRISHHLALFPYVQELIHGYYVAYLADIDARWRGRVGAEATMWVPTDATAPKRNRE</sequence>
<dbReference type="RefSeq" id="XP_022841120.1">
    <property type="nucleotide sequence ID" value="XM_022982361.1"/>
</dbReference>
<dbReference type="GeneID" id="34946421"/>
<accession>A0A096PAE8</accession>
<keyword evidence="3" id="KW-1185">Reference proteome</keyword>
<protein>
    <submittedName>
        <fullName evidence="2">Unnamed product</fullName>
    </submittedName>
</protein>
<dbReference type="OrthoDB" id="10351758at2759"/>
<dbReference type="Proteomes" id="UP000009170">
    <property type="component" value="Unassembled WGS sequence"/>
</dbReference>
<dbReference type="InParanoid" id="A0A096PAE8"/>
<proteinExistence type="predicted"/>